<feature type="compositionally biased region" description="Polar residues" evidence="1">
    <location>
        <begin position="229"/>
        <end position="238"/>
    </location>
</feature>
<accession>A0ABD3GCR2</accession>
<keyword evidence="3" id="KW-1185">Reference proteome</keyword>
<evidence type="ECO:0000313" key="2">
    <source>
        <dbReference type="EMBL" id="KAL3675875.1"/>
    </source>
</evidence>
<gene>
    <name evidence="2" type="ORF">R1sor_025823</name>
</gene>
<name>A0ABD3GCR2_9MARC</name>
<evidence type="ECO:0000256" key="1">
    <source>
        <dbReference type="SAM" id="MobiDB-lite"/>
    </source>
</evidence>
<dbReference type="EMBL" id="JBJQOH010000008">
    <property type="protein sequence ID" value="KAL3675875.1"/>
    <property type="molecule type" value="Genomic_DNA"/>
</dbReference>
<proteinExistence type="predicted"/>
<comment type="caution">
    <text evidence="2">The sequence shown here is derived from an EMBL/GenBank/DDBJ whole genome shotgun (WGS) entry which is preliminary data.</text>
</comment>
<reference evidence="2 3" key="1">
    <citation type="submission" date="2024-09" db="EMBL/GenBank/DDBJ databases">
        <title>Chromosome-scale assembly of Riccia sorocarpa.</title>
        <authorList>
            <person name="Paukszto L."/>
        </authorList>
    </citation>
    <scope>NUCLEOTIDE SEQUENCE [LARGE SCALE GENOMIC DNA]</scope>
    <source>
        <strain evidence="2">LP-2024</strain>
        <tissue evidence="2">Aerial parts of the thallus</tissue>
    </source>
</reference>
<protein>
    <submittedName>
        <fullName evidence="2">Uncharacterized protein</fullName>
    </submittedName>
</protein>
<dbReference type="Proteomes" id="UP001633002">
    <property type="component" value="Unassembled WGS sequence"/>
</dbReference>
<organism evidence="2 3">
    <name type="scientific">Riccia sorocarpa</name>
    <dbReference type="NCBI Taxonomy" id="122646"/>
    <lineage>
        <taxon>Eukaryota</taxon>
        <taxon>Viridiplantae</taxon>
        <taxon>Streptophyta</taxon>
        <taxon>Embryophyta</taxon>
        <taxon>Marchantiophyta</taxon>
        <taxon>Marchantiopsida</taxon>
        <taxon>Marchantiidae</taxon>
        <taxon>Marchantiales</taxon>
        <taxon>Ricciaceae</taxon>
        <taxon>Riccia</taxon>
    </lineage>
</organism>
<feature type="region of interest" description="Disordered" evidence="1">
    <location>
        <begin position="224"/>
        <end position="289"/>
    </location>
</feature>
<evidence type="ECO:0000313" key="3">
    <source>
        <dbReference type="Proteomes" id="UP001633002"/>
    </source>
</evidence>
<dbReference type="AlphaFoldDB" id="A0ABD3GCR2"/>
<feature type="compositionally biased region" description="Polar residues" evidence="1">
    <location>
        <begin position="254"/>
        <end position="287"/>
    </location>
</feature>
<sequence length="362" mass="40795">MKDARIIFECYCYEVERPDRKVDLLRPTWQLVYAFISLGTEDYKPRLVENPDYRPHSYELRYKSWQEEFNVDKGDGSEAVNIKVKVPRWDFVGIEPTDGSKHFVHLGSKRRFFCQRLLNNFSSEESTILDFFSRGVFAREALLSNGDVIYFSSSQLEVEFMAKYGKLLHTHSDILRFKFQFLTSEFNFYASPGRVLMTCVCYAKYFFFSLEKCAQISYQSTVVEEDESNPQGDQSNPQVIEGGGSGLVQEFDQGASTTHNEQGASTTQNEQGASTAQEPRTIGTPQSGEEFPLANILSQARSVEANDIVSLVQPSDRNINSEPIEVPIEGIPVTADNAADEVSLAVDEGRLEDDATAVVLDN</sequence>